<reference evidence="2" key="1">
    <citation type="submission" date="2020-01" db="EMBL/GenBank/DDBJ databases">
        <authorList>
            <person name="Mishra B."/>
        </authorList>
    </citation>
    <scope>NUCLEOTIDE SEQUENCE [LARGE SCALE GENOMIC DNA]</scope>
</reference>
<evidence type="ECO:0000313" key="3">
    <source>
        <dbReference type="Proteomes" id="UP000467841"/>
    </source>
</evidence>
<accession>A0A6D2JQ37</accession>
<gene>
    <name evidence="2" type="ORF">MERR_LOCUS28737</name>
</gene>
<dbReference type="EMBL" id="CACVBM020001247">
    <property type="protein sequence ID" value="CAA7041502.1"/>
    <property type="molecule type" value="Genomic_DNA"/>
</dbReference>
<dbReference type="Proteomes" id="UP000467841">
    <property type="component" value="Unassembled WGS sequence"/>
</dbReference>
<protein>
    <submittedName>
        <fullName evidence="2">Uncharacterized protein</fullName>
    </submittedName>
</protein>
<comment type="caution">
    <text evidence="2">The sequence shown here is derived from an EMBL/GenBank/DDBJ whole genome shotgun (WGS) entry which is preliminary data.</text>
</comment>
<feature type="region of interest" description="Disordered" evidence="1">
    <location>
        <begin position="1"/>
        <end position="38"/>
    </location>
</feature>
<keyword evidence="3" id="KW-1185">Reference proteome</keyword>
<proteinExistence type="predicted"/>
<dbReference type="AlphaFoldDB" id="A0A6D2JQ37"/>
<evidence type="ECO:0000313" key="2">
    <source>
        <dbReference type="EMBL" id="CAA7041502.1"/>
    </source>
</evidence>
<name>A0A6D2JQ37_9BRAS</name>
<evidence type="ECO:0000256" key="1">
    <source>
        <dbReference type="SAM" id="MobiDB-lite"/>
    </source>
</evidence>
<organism evidence="2 3">
    <name type="scientific">Microthlaspi erraticum</name>
    <dbReference type="NCBI Taxonomy" id="1685480"/>
    <lineage>
        <taxon>Eukaryota</taxon>
        <taxon>Viridiplantae</taxon>
        <taxon>Streptophyta</taxon>
        <taxon>Embryophyta</taxon>
        <taxon>Tracheophyta</taxon>
        <taxon>Spermatophyta</taxon>
        <taxon>Magnoliopsida</taxon>
        <taxon>eudicotyledons</taxon>
        <taxon>Gunneridae</taxon>
        <taxon>Pentapetalae</taxon>
        <taxon>rosids</taxon>
        <taxon>malvids</taxon>
        <taxon>Brassicales</taxon>
        <taxon>Brassicaceae</taxon>
        <taxon>Coluteocarpeae</taxon>
        <taxon>Microthlaspi</taxon>
    </lineage>
</organism>
<sequence>MPHTTGSAAELPLPRKSTHTNLERSGGSAVRDLSTSESYSTYGPYAPPCYPSQSYTEKRSVGISFPEGYPTQPHTQKRSGGLTFPEALDPIRFCISPLASHPLLKLILSLSSWVSLPDSIRSSWSLSTPSLLFSSWCRCPIGLGLLRLHSVAGCCYMIG</sequence>